<dbReference type="EMBL" id="UINC01004991">
    <property type="protein sequence ID" value="SVA18299.1"/>
    <property type="molecule type" value="Genomic_DNA"/>
</dbReference>
<dbReference type="Gene3D" id="2.20.28.40">
    <property type="entry name" value="H/ACA ribonucleoprotein complex, subunit Nop10"/>
    <property type="match status" value="1"/>
</dbReference>
<evidence type="ECO:0000256" key="4">
    <source>
        <dbReference type="ARBA" id="ARBA00023274"/>
    </source>
</evidence>
<dbReference type="InterPro" id="IPR036756">
    <property type="entry name" value="H/ACA_rnp_Nop10_sf"/>
</dbReference>
<dbReference type="GO" id="GO:1990904">
    <property type="term" value="C:ribonucleoprotein complex"/>
    <property type="evidence" value="ECO:0007669"/>
    <property type="project" value="UniProtKB-KW"/>
</dbReference>
<sequence>MNKRGIDFIDSSKRTLIEDRMVRTRLQRCSACGEYGLATRCKECGAAMVAVSPMKYSPEDPQGARRRKRLDVGSEEWLASLPTPRDDGSEEE</sequence>
<dbReference type="SUPFAM" id="SSF144210">
    <property type="entry name" value="Nop10-like SnoRNP"/>
    <property type="match status" value="1"/>
</dbReference>
<dbReference type="GO" id="GO:0030515">
    <property type="term" value="F:snoRNA binding"/>
    <property type="evidence" value="ECO:0007669"/>
    <property type="project" value="InterPro"/>
</dbReference>
<evidence type="ECO:0000256" key="1">
    <source>
        <dbReference type="ARBA" id="ARBA00009462"/>
    </source>
</evidence>
<keyword evidence="3" id="KW-0698">rRNA processing</keyword>
<name>A0A381TR50_9ZZZZ</name>
<accession>A0A381TR50</accession>
<evidence type="ECO:0000313" key="6">
    <source>
        <dbReference type="EMBL" id="SVA18299.1"/>
    </source>
</evidence>
<dbReference type="Pfam" id="PF04135">
    <property type="entry name" value="Nop10p"/>
    <property type="match status" value="1"/>
</dbReference>
<protein>
    <recommendedName>
        <fullName evidence="7">Ribosome biogenesis protein</fullName>
    </recommendedName>
</protein>
<feature type="region of interest" description="Disordered" evidence="5">
    <location>
        <begin position="54"/>
        <end position="92"/>
    </location>
</feature>
<dbReference type="AlphaFoldDB" id="A0A381TR50"/>
<evidence type="ECO:0000256" key="5">
    <source>
        <dbReference type="SAM" id="MobiDB-lite"/>
    </source>
</evidence>
<proteinExistence type="inferred from homology"/>
<dbReference type="GO" id="GO:0006364">
    <property type="term" value="P:rRNA processing"/>
    <property type="evidence" value="ECO:0007669"/>
    <property type="project" value="UniProtKB-KW"/>
</dbReference>
<gene>
    <name evidence="6" type="ORF">METZ01_LOCUS71153</name>
</gene>
<evidence type="ECO:0008006" key="7">
    <source>
        <dbReference type="Google" id="ProtNLM"/>
    </source>
</evidence>
<dbReference type="GO" id="GO:0001522">
    <property type="term" value="P:pseudouridine synthesis"/>
    <property type="evidence" value="ECO:0007669"/>
    <property type="project" value="InterPro"/>
</dbReference>
<keyword evidence="4" id="KW-0687">Ribonucleoprotein</keyword>
<dbReference type="InterPro" id="IPR007264">
    <property type="entry name" value="H/ACA_rnp_Nop10"/>
</dbReference>
<keyword evidence="2" id="KW-0690">Ribosome biogenesis</keyword>
<organism evidence="6">
    <name type="scientific">marine metagenome</name>
    <dbReference type="NCBI Taxonomy" id="408172"/>
    <lineage>
        <taxon>unclassified sequences</taxon>
        <taxon>metagenomes</taxon>
        <taxon>ecological metagenomes</taxon>
    </lineage>
</organism>
<evidence type="ECO:0000256" key="2">
    <source>
        <dbReference type="ARBA" id="ARBA00022517"/>
    </source>
</evidence>
<evidence type="ECO:0000256" key="3">
    <source>
        <dbReference type="ARBA" id="ARBA00022552"/>
    </source>
</evidence>
<reference evidence="6" key="1">
    <citation type="submission" date="2018-05" db="EMBL/GenBank/DDBJ databases">
        <authorList>
            <person name="Lanie J.A."/>
            <person name="Ng W.-L."/>
            <person name="Kazmierczak K.M."/>
            <person name="Andrzejewski T.M."/>
            <person name="Davidsen T.M."/>
            <person name="Wayne K.J."/>
            <person name="Tettelin H."/>
            <person name="Glass J.I."/>
            <person name="Rusch D."/>
            <person name="Podicherti R."/>
            <person name="Tsui H.-C.T."/>
            <person name="Winkler M.E."/>
        </authorList>
    </citation>
    <scope>NUCLEOTIDE SEQUENCE</scope>
</reference>
<comment type="similarity">
    <text evidence="1">Belongs to the NOP10 family.</text>
</comment>